<reference evidence="1" key="2">
    <citation type="journal article" date="2015" name="Data Brief">
        <title>Shoot transcriptome of the giant reed, Arundo donax.</title>
        <authorList>
            <person name="Barrero R.A."/>
            <person name="Guerrero F.D."/>
            <person name="Moolhuijzen P."/>
            <person name="Goolsby J.A."/>
            <person name="Tidwell J."/>
            <person name="Bellgard S.E."/>
            <person name="Bellgard M.I."/>
        </authorList>
    </citation>
    <scope>NUCLEOTIDE SEQUENCE</scope>
    <source>
        <tissue evidence="1">Shoot tissue taken approximately 20 cm above the soil surface</tissue>
    </source>
</reference>
<dbReference type="AlphaFoldDB" id="A0A0A9GU63"/>
<organism evidence="1">
    <name type="scientific">Arundo donax</name>
    <name type="common">Giant reed</name>
    <name type="synonym">Donax arundinaceus</name>
    <dbReference type="NCBI Taxonomy" id="35708"/>
    <lineage>
        <taxon>Eukaryota</taxon>
        <taxon>Viridiplantae</taxon>
        <taxon>Streptophyta</taxon>
        <taxon>Embryophyta</taxon>
        <taxon>Tracheophyta</taxon>
        <taxon>Spermatophyta</taxon>
        <taxon>Magnoliopsida</taxon>
        <taxon>Liliopsida</taxon>
        <taxon>Poales</taxon>
        <taxon>Poaceae</taxon>
        <taxon>PACMAD clade</taxon>
        <taxon>Arundinoideae</taxon>
        <taxon>Arundineae</taxon>
        <taxon>Arundo</taxon>
    </lineage>
</organism>
<proteinExistence type="predicted"/>
<accession>A0A0A9GU63</accession>
<evidence type="ECO:0000313" key="1">
    <source>
        <dbReference type="EMBL" id="JAE24098.1"/>
    </source>
</evidence>
<reference evidence="1" key="1">
    <citation type="submission" date="2014-09" db="EMBL/GenBank/DDBJ databases">
        <authorList>
            <person name="Magalhaes I.L.F."/>
            <person name="Oliveira U."/>
            <person name="Santos F.R."/>
            <person name="Vidigal T.H.D.A."/>
            <person name="Brescovit A.D."/>
            <person name="Santos A.J."/>
        </authorList>
    </citation>
    <scope>NUCLEOTIDE SEQUENCE</scope>
    <source>
        <tissue evidence="1">Shoot tissue taken approximately 20 cm above the soil surface</tissue>
    </source>
</reference>
<dbReference type="EMBL" id="GBRH01173798">
    <property type="protein sequence ID" value="JAE24098.1"/>
    <property type="molecule type" value="Transcribed_RNA"/>
</dbReference>
<name>A0A0A9GU63_ARUDO</name>
<sequence>MRFTVLPVTTVPISSVWLLFYGQPL</sequence>
<protein>
    <submittedName>
        <fullName evidence="1">Uncharacterized protein</fullName>
    </submittedName>
</protein>